<dbReference type="SMART" id="SM00322">
    <property type="entry name" value="KH"/>
    <property type="match status" value="1"/>
</dbReference>
<dbReference type="InterPro" id="IPR051451">
    <property type="entry name" value="PhoH2-like"/>
</dbReference>
<dbReference type="KEGG" id="tep:TepRe1_1110"/>
<dbReference type="Pfam" id="PF02562">
    <property type="entry name" value="PhoH"/>
    <property type="match status" value="1"/>
</dbReference>
<accession>F4LSY7</accession>
<dbReference type="PATRIC" id="fig|1209989.3.peg.1330"/>
<reference evidence="9" key="1">
    <citation type="journal article" date="2013" name="Genome Announc.">
        <title>First genome sequence of a syntrophic acetate-oxidizing bacterium, Tepidanaerobacter acetatoxydans strain Re1.</title>
        <authorList>
            <person name="Manzoor S."/>
            <person name="Bongcam-Rudloff E."/>
            <person name="Schnurer A."/>
            <person name="Muller B."/>
        </authorList>
    </citation>
    <scope>NUCLEOTIDE SEQUENCE [LARGE SCALE GENOMIC DNA]</scope>
    <source>
        <strain evidence="9">Re1</strain>
    </source>
</reference>
<keyword evidence="4" id="KW-0547">Nucleotide-binding</keyword>
<evidence type="ECO:0000256" key="6">
    <source>
        <dbReference type="ARBA" id="ARBA00039970"/>
    </source>
</evidence>
<organism evidence="8 9">
    <name type="scientific">Tepidanaerobacter acetatoxydans (strain DSM 21804 / JCM 16047 / Re1)</name>
    <dbReference type="NCBI Taxonomy" id="1209989"/>
    <lineage>
        <taxon>Bacteria</taxon>
        <taxon>Bacillati</taxon>
        <taxon>Bacillota</taxon>
        <taxon>Clostridia</taxon>
        <taxon>Thermosediminibacterales</taxon>
        <taxon>Tepidanaerobacteraceae</taxon>
        <taxon>Tepidanaerobacter</taxon>
    </lineage>
</organism>
<keyword evidence="5" id="KW-0067">ATP-binding</keyword>
<evidence type="ECO:0000259" key="7">
    <source>
        <dbReference type="SMART" id="SM00322"/>
    </source>
</evidence>
<protein>
    <recommendedName>
        <fullName evidence="6">PhoH-like protein</fullName>
    </recommendedName>
</protein>
<evidence type="ECO:0000256" key="4">
    <source>
        <dbReference type="ARBA" id="ARBA00022741"/>
    </source>
</evidence>
<dbReference type="Proteomes" id="UP000010802">
    <property type="component" value="Chromosome"/>
</dbReference>
<dbReference type="EMBL" id="HF563609">
    <property type="protein sequence ID" value="CCP25934.1"/>
    <property type="molecule type" value="Genomic_DNA"/>
</dbReference>
<name>F4LSY7_TEPAE</name>
<feature type="domain" description="K Homology" evidence="7">
    <location>
        <begin position="4"/>
        <end position="68"/>
    </location>
</feature>
<dbReference type="GO" id="GO:0003676">
    <property type="term" value="F:nucleic acid binding"/>
    <property type="evidence" value="ECO:0007669"/>
    <property type="project" value="InterPro"/>
</dbReference>
<evidence type="ECO:0000256" key="5">
    <source>
        <dbReference type="ARBA" id="ARBA00022840"/>
    </source>
</evidence>
<dbReference type="HOGENOM" id="CLU_051654_0_0_9"/>
<evidence type="ECO:0000256" key="2">
    <source>
        <dbReference type="ARBA" id="ARBA00010393"/>
    </source>
</evidence>
<comment type="subcellular location">
    <subcellularLocation>
        <location evidence="1">Cytoplasm</location>
    </subcellularLocation>
</comment>
<dbReference type="KEGG" id="tae:TepiRe1_1210"/>
<keyword evidence="9" id="KW-1185">Reference proteome</keyword>
<dbReference type="GO" id="GO:0005829">
    <property type="term" value="C:cytosol"/>
    <property type="evidence" value="ECO:0007669"/>
    <property type="project" value="TreeGrafter"/>
</dbReference>
<evidence type="ECO:0000313" key="9">
    <source>
        <dbReference type="Proteomes" id="UP000010802"/>
    </source>
</evidence>
<dbReference type="InterPro" id="IPR027417">
    <property type="entry name" value="P-loop_NTPase"/>
</dbReference>
<dbReference type="FunFam" id="3.40.50.300:FF:000013">
    <property type="entry name" value="PhoH family ATPase"/>
    <property type="match status" value="1"/>
</dbReference>
<gene>
    <name evidence="8" type="primary">phoH</name>
    <name evidence="8" type="ordered locus">TEPIRE1_1210</name>
</gene>
<dbReference type="PANTHER" id="PTHR30473">
    <property type="entry name" value="PROTEIN PHOH"/>
    <property type="match status" value="1"/>
</dbReference>
<comment type="similarity">
    <text evidence="2">Belongs to the PhoH family.</text>
</comment>
<dbReference type="SUPFAM" id="SSF52540">
    <property type="entry name" value="P-loop containing nucleoside triphosphate hydrolases"/>
    <property type="match status" value="1"/>
</dbReference>
<evidence type="ECO:0000256" key="1">
    <source>
        <dbReference type="ARBA" id="ARBA00004496"/>
    </source>
</evidence>
<dbReference type="GO" id="GO:0005524">
    <property type="term" value="F:ATP binding"/>
    <property type="evidence" value="ECO:0007669"/>
    <property type="project" value="UniProtKB-KW"/>
</dbReference>
<proteinExistence type="inferred from homology"/>
<dbReference type="eggNOG" id="COG1702">
    <property type="taxonomic scope" value="Bacteria"/>
</dbReference>
<dbReference type="Gene3D" id="3.40.50.300">
    <property type="entry name" value="P-loop containing nucleotide triphosphate hydrolases"/>
    <property type="match status" value="1"/>
</dbReference>
<dbReference type="InterPro" id="IPR004087">
    <property type="entry name" value="KH_dom"/>
</dbReference>
<accession>L0S0C7</accession>
<dbReference type="OrthoDB" id="9773137at2"/>
<sequence>MRDNLAEARVTIDSVNNMVFLFGNRDINVKYIEEEFNVKVITREGEIAILGEEKDVESVRQLFNQMLEVLRAGNSLTTNEVKYFVKLAKSGEGEKFNDLYDDIICYTHRGKPIKPKTVGQKLYALAMRQNDIVFGIGPAGTGKTYLAMAMAVTAFKEKEVNRIILTRPAVEAGEKLGFLPGDLQDKVDPYLRPLYDALYDILGVDAFRRYMEKGLIEVAPLAYMRGRTLDDSFVILDEAQNTTSEQMKMFLTRLGFGSKAVVTGDLTQIDLPKGVYSGLEQVREVLKDVKGIQFIYLDDKDVVRHEVVQRIIKAYEKFDKKHLQNMG</sequence>
<keyword evidence="3" id="KW-0963">Cytoplasm</keyword>
<dbReference type="PANTHER" id="PTHR30473:SF1">
    <property type="entry name" value="PHOH-LIKE PROTEIN"/>
    <property type="match status" value="1"/>
</dbReference>
<evidence type="ECO:0000313" key="8">
    <source>
        <dbReference type="EMBL" id="CCP25934.1"/>
    </source>
</evidence>
<evidence type="ECO:0000256" key="3">
    <source>
        <dbReference type="ARBA" id="ARBA00022490"/>
    </source>
</evidence>
<dbReference type="AlphaFoldDB" id="F4LSY7"/>
<dbReference type="InterPro" id="IPR003714">
    <property type="entry name" value="PhoH"/>
</dbReference>
<dbReference type="STRING" id="1209989.TepRe1_1110"/>